<dbReference type="InterPro" id="IPR036259">
    <property type="entry name" value="MFS_trans_sf"/>
</dbReference>
<protein>
    <submittedName>
        <fullName evidence="3">MFS transporter</fullName>
    </submittedName>
</protein>
<keyword evidence="1" id="KW-1133">Transmembrane helix</keyword>
<organism evidence="3 4">
    <name type="scientific">Halovivax cerinus</name>
    <dbReference type="NCBI Taxonomy" id="1487865"/>
    <lineage>
        <taxon>Archaea</taxon>
        <taxon>Methanobacteriati</taxon>
        <taxon>Methanobacteriota</taxon>
        <taxon>Stenosarchaea group</taxon>
        <taxon>Halobacteria</taxon>
        <taxon>Halobacteriales</taxon>
        <taxon>Natrialbaceae</taxon>
        <taxon>Halovivax</taxon>
    </lineage>
</organism>
<keyword evidence="4" id="KW-1185">Reference proteome</keyword>
<feature type="transmembrane region" description="Helical" evidence="1">
    <location>
        <begin position="284"/>
        <end position="315"/>
    </location>
</feature>
<evidence type="ECO:0000313" key="3">
    <source>
        <dbReference type="EMBL" id="MFC3958185.1"/>
    </source>
</evidence>
<feature type="transmembrane region" description="Helical" evidence="1">
    <location>
        <begin position="201"/>
        <end position="220"/>
    </location>
</feature>
<dbReference type="Pfam" id="PF07690">
    <property type="entry name" value="MFS_1"/>
    <property type="match status" value="2"/>
</dbReference>
<reference evidence="3 4" key="1">
    <citation type="journal article" date="2019" name="Int. J. Syst. Evol. Microbiol.">
        <title>The Global Catalogue of Microorganisms (GCM) 10K type strain sequencing project: providing services to taxonomists for standard genome sequencing and annotation.</title>
        <authorList>
            <consortium name="The Broad Institute Genomics Platform"/>
            <consortium name="The Broad Institute Genome Sequencing Center for Infectious Disease"/>
            <person name="Wu L."/>
            <person name="Ma J."/>
        </authorList>
    </citation>
    <scope>NUCLEOTIDE SEQUENCE [LARGE SCALE GENOMIC DNA]</scope>
    <source>
        <strain evidence="3 4">IBRC-M 10256</strain>
    </source>
</reference>
<dbReference type="RefSeq" id="WP_256530865.1">
    <property type="nucleotide sequence ID" value="NZ_CP101824.1"/>
</dbReference>
<gene>
    <name evidence="3" type="ORF">ACFOUR_07350</name>
</gene>
<dbReference type="GeneID" id="73903572"/>
<feature type="transmembrane region" description="Helical" evidence="1">
    <location>
        <begin position="159"/>
        <end position="176"/>
    </location>
</feature>
<dbReference type="PROSITE" id="PS50850">
    <property type="entry name" value="MFS"/>
    <property type="match status" value="1"/>
</dbReference>
<dbReference type="SUPFAM" id="SSF103473">
    <property type="entry name" value="MFS general substrate transporter"/>
    <property type="match status" value="1"/>
</dbReference>
<feature type="transmembrane region" description="Helical" evidence="1">
    <location>
        <begin position="96"/>
        <end position="117"/>
    </location>
</feature>
<dbReference type="PANTHER" id="PTHR43129">
    <property type="entry name" value="FOSMIDOMYCIN RESISTANCE PROTEIN"/>
    <property type="match status" value="1"/>
</dbReference>
<feature type="transmembrane region" description="Helical" evidence="1">
    <location>
        <begin position="368"/>
        <end position="387"/>
    </location>
</feature>
<feature type="transmembrane region" description="Helical" evidence="1">
    <location>
        <begin position="12"/>
        <end position="32"/>
    </location>
</feature>
<accession>A0ABD5NMT0</accession>
<feature type="transmembrane region" description="Helical" evidence="1">
    <location>
        <begin position="129"/>
        <end position="153"/>
    </location>
</feature>
<feature type="transmembrane region" description="Helical" evidence="1">
    <location>
        <begin position="335"/>
        <end position="356"/>
    </location>
</feature>
<dbReference type="InterPro" id="IPR011701">
    <property type="entry name" value="MFS"/>
</dbReference>
<dbReference type="Proteomes" id="UP001595846">
    <property type="component" value="Unassembled WGS sequence"/>
</dbReference>
<sequence>MNDRHLLGYTTVAHALNHAVILSIPLFVPIWLGEFGVSRGEIGLAVTIMTALFGVTALPAGLLSDRFGSDVLISGFLATTGIALLLVPFIDGFVGLTVVLALVGAAAGLYHPPALSFISREADQPTRGFAYHGLGANLGIGLGPLVLTLGLAVAGWRTVLPFLAVPLLGFAVLFALRGPDDYPDDPAYSADGDVRSHLRPFLGLTFGLIVVMYIAAGLYYRGVLTFLPDFLDTVASLPVVSVGSVSFEPGRWVYSAILLVGSIGQIAGGNLGERYGPGRVLLGIFVATSGALVGISALGGGAVLIAGFLFGILLFTLPPLQSAIVSEYVPAASQGFGYGLVFAINFGIGSLGATLAGTVIDASSFTRFFQLFALFPLLAFVAVSLLYRRGLES</sequence>
<name>A0ABD5NMT0_9EURY</name>
<feature type="transmembrane region" description="Helical" evidence="1">
    <location>
        <begin position="71"/>
        <end position="90"/>
    </location>
</feature>
<dbReference type="PANTHER" id="PTHR43129:SF1">
    <property type="entry name" value="FOSMIDOMYCIN RESISTANCE PROTEIN"/>
    <property type="match status" value="1"/>
</dbReference>
<evidence type="ECO:0000256" key="1">
    <source>
        <dbReference type="SAM" id="Phobius"/>
    </source>
</evidence>
<feature type="domain" description="Major facilitator superfamily (MFS) profile" evidence="2">
    <location>
        <begin position="3"/>
        <end position="391"/>
    </location>
</feature>
<proteinExistence type="predicted"/>
<evidence type="ECO:0000313" key="4">
    <source>
        <dbReference type="Proteomes" id="UP001595846"/>
    </source>
</evidence>
<keyword evidence="1" id="KW-0812">Transmembrane</keyword>
<dbReference type="EMBL" id="JBHSAQ010000002">
    <property type="protein sequence ID" value="MFC3958185.1"/>
    <property type="molecule type" value="Genomic_DNA"/>
</dbReference>
<feature type="transmembrane region" description="Helical" evidence="1">
    <location>
        <begin position="44"/>
        <end position="64"/>
    </location>
</feature>
<dbReference type="AlphaFoldDB" id="A0ABD5NMT0"/>
<feature type="transmembrane region" description="Helical" evidence="1">
    <location>
        <begin position="252"/>
        <end position="272"/>
    </location>
</feature>
<dbReference type="Gene3D" id="1.20.1250.20">
    <property type="entry name" value="MFS general substrate transporter like domains"/>
    <property type="match status" value="2"/>
</dbReference>
<keyword evidence="1" id="KW-0472">Membrane</keyword>
<dbReference type="InterPro" id="IPR020846">
    <property type="entry name" value="MFS_dom"/>
</dbReference>
<evidence type="ECO:0000259" key="2">
    <source>
        <dbReference type="PROSITE" id="PS50850"/>
    </source>
</evidence>
<comment type="caution">
    <text evidence="3">The sequence shown here is derived from an EMBL/GenBank/DDBJ whole genome shotgun (WGS) entry which is preliminary data.</text>
</comment>